<protein>
    <submittedName>
        <fullName evidence="1">Uncharacterized protein</fullName>
    </submittedName>
</protein>
<proteinExistence type="predicted"/>
<evidence type="ECO:0000313" key="2">
    <source>
        <dbReference type="Proteomes" id="UP000237105"/>
    </source>
</evidence>
<dbReference type="EMBL" id="JXTB01000036">
    <property type="protein sequence ID" value="PON73031.1"/>
    <property type="molecule type" value="Genomic_DNA"/>
</dbReference>
<name>A0A2P5DIA8_PARAD</name>
<sequence length="102" mass="11689">MEKKKCECLKNERAAREAYLLFSLSEKGLEMQSTDVKVLDQTFSHLTLNTYWTSLSLLYSHSCVSEYRQLGKVSKVKRFPVSVQSFKLFGLLISPALSHLLI</sequence>
<gene>
    <name evidence="1" type="ORF">PanWU01x14_061810</name>
</gene>
<dbReference type="AlphaFoldDB" id="A0A2P5DIA8"/>
<evidence type="ECO:0000313" key="1">
    <source>
        <dbReference type="EMBL" id="PON73031.1"/>
    </source>
</evidence>
<dbReference type="OrthoDB" id="10507896at2759"/>
<dbReference type="Proteomes" id="UP000237105">
    <property type="component" value="Unassembled WGS sequence"/>
</dbReference>
<keyword evidence="2" id="KW-1185">Reference proteome</keyword>
<organism evidence="1 2">
    <name type="scientific">Parasponia andersonii</name>
    <name type="common">Sponia andersonii</name>
    <dbReference type="NCBI Taxonomy" id="3476"/>
    <lineage>
        <taxon>Eukaryota</taxon>
        <taxon>Viridiplantae</taxon>
        <taxon>Streptophyta</taxon>
        <taxon>Embryophyta</taxon>
        <taxon>Tracheophyta</taxon>
        <taxon>Spermatophyta</taxon>
        <taxon>Magnoliopsida</taxon>
        <taxon>eudicotyledons</taxon>
        <taxon>Gunneridae</taxon>
        <taxon>Pentapetalae</taxon>
        <taxon>rosids</taxon>
        <taxon>fabids</taxon>
        <taxon>Rosales</taxon>
        <taxon>Cannabaceae</taxon>
        <taxon>Parasponia</taxon>
    </lineage>
</organism>
<reference evidence="2" key="1">
    <citation type="submission" date="2016-06" db="EMBL/GenBank/DDBJ databases">
        <title>Parallel loss of symbiosis genes in relatives of nitrogen-fixing non-legume Parasponia.</title>
        <authorList>
            <person name="Van Velzen R."/>
            <person name="Holmer R."/>
            <person name="Bu F."/>
            <person name="Rutten L."/>
            <person name="Van Zeijl A."/>
            <person name="Liu W."/>
            <person name="Santuari L."/>
            <person name="Cao Q."/>
            <person name="Sharma T."/>
            <person name="Shen D."/>
            <person name="Roswanjaya Y."/>
            <person name="Wardhani T."/>
            <person name="Kalhor M.S."/>
            <person name="Jansen J."/>
            <person name="Van den Hoogen J."/>
            <person name="Gungor B."/>
            <person name="Hartog M."/>
            <person name="Hontelez J."/>
            <person name="Verver J."/>
            <person name="Yang W.-C."/>
            <person name="Schijlen E."/>
            <person name="Repin R."/>
            <person name="Schilthuizen M."/>
            <person name="Schranz E."/>
            <person name="Heidstra R."/>
            <person name="Miyata K."/>
            <person name="Fedorova E."/>
            <person name="Kohlen W."/>
            <person name="Bisseling T."/>
            <person name="Smit S."/>
            <person name="Geurts R."/>
        </authorList>
    </citation>
    <scope>NUCLEOTIDE SEQUENCE [LARGE SCALE GENOMIC DNA]</scope>
    <source>
        <strain evidence="2">cv. WU1-14</strain>
    </source>
</reference>
<comment type="caution">
    <text evidence="1">The sequence shown here is derived from an EMBL/GenBank/DDBJ whole genome shotgun (WGS) entry which is preliminary data.</text>
</comment>
<accession>A0A2P5DIA8</accession>